<sequence length="73" mass="8550">MGRTVVARYVEFYKFKEPSKAFFAVAKNLEGEQCSRTLDLVRIYRCCNGLHLGNLQASKWIGRHRQKCRRRGT</sequence>
<evidence type="ECO:0000313" key="1">
    <source>
        <dbReference type="EMBL" id="SOZ75281.1"/>
    </source>
</evidence>
<organism evidence="2">
    <name type="scientific">Cupriavidus taiwanensis</name>
    <dbReference type="NCBI Taxonomy" id="164546"/>
    <lineage>
        <taxon>Bacteria</taxon>
        <taxon>Pseudomonadati</taxon>
        <taxon>Pseudomonadota</taxon>
        <taxon>Betaproteobacteria</taxon>
        <taxon>Burkholderiales</taxon>
        <taxon>Burkholderiaceae</taxon>
        <taxon>Cupriavidus</taxon>
    </lineage>
</organism>
<geneLocation type="plasmid" evidence="2">
    <name>I</name>
</geneLocation>
<gene>
    <name evidence="2" type="ORF">CBM2612_P0330</name>
    <name evidence="1" type="ORF">CBM2613_U20026</name>
</gene>
<proteinExistence type="predicted"/>
<dbReference type="EMBL" id="OFTH01000053">
    <property type="protein sequence ID" value="SOZ75281.1"/>
    <property type="molecule type" value="Genomic_DNA"/>
</dbReference>
<dbReference type="AlphaFoldDB" id="A0A375HCF7"/>
<dbReference type="Proteomes" id="UP000256952">
    <property type="component" value="Unassembled WGS sequence"/>
</dbReference>
<accession>A0A375HCF7</accession>
<evidence type="ECO:0000313" key="2">
    <source>
        <dbReference type="EMBL" id="SPD48985.1"/>
    </source>
</evidence>
<name>A0A375HCF7_9BURK</name>
<keyword evidence="2" id="KW-0614">Plasmid</keyword>
<reference evidence="2 3" key="1">
    <citation type="submission" date="2018-01" db="EMBL/GenBank/DDBJ databases">
        <authorList>
            <person name="Gaut B.S."/>
            <person name="Morton B.R."/>
            <person name="Clegg M.T."/>
            <person name="Duvall M.R."/>
        </authorList>
    </citation>
    <scope>NUCLEOTIDE SEQUENCE</scope>
    <source>
        <strain evidence="2">Cupriavidus taiwanensis STM 8555</strain>
        <plasmid evidence="2">I</plasmid>
    </source>
</reference>
<dbReference type="EMBL" id="LT984809">
    <property type="protein sequence ID" value="SPD48985.1"/>
    <property type="molecule type" value="Genomic_DNA"/>
</dbReference>
<reference evidence="1" key="2">
    <citation type="submission" date="2018-01" db="EMBL/GenBank/DDBJ databases">
        <authorList>
            <person name="Clerissi C."/>
        </authorList>
    </citation>
    <scope>NUCLEOTIDE SEQUENCE</scope>
    <source>
        <strain evidence="1">Cupriavidus taiwanensis STM 8556</strain>
    </source>
</reference>
<protein>
    <submittedName>
        <fullName evidence="2">Uncharacterized protein</fullName>
    </submittedName>
</protein>
<evidence type="ECO:0000313" key="3">
    <source>
        <dbReference type="Proteomes" id="UP000256952"/>
    </source>
</evidence>